<dbReference type="WBParaSite" id="snap_masked-unitig_42364-processed-gene-0.1-mRNA-1">
    <property type="protein sequence ID" value="snap_masked-unitig_42364-processed-gene-0.1-mRNA-1"/>
    <property type="gene ID" value="snap_masked-unitig_42364-processed-gene-0.1"/>
</dbReference>
<reference evidence="3" key="1">
    <citation type="submission" date="2016-11" db="UniProtKB">
        <authorList>
            <consortium name="WormBaseParasite"/>
        </authorList>
    </citation>
    <scope>IDENTIFICATION</scope>
</reference>
<feature type="region of interest" description="Disordered" evidence="1">
    <location>
        <begin position="350"/>
        <end position="374"/>
    </location>
</feature>
<protein>
    <submittedName>
        <fullName evidence="3">Protein kinase domain-containing protein</fullName>
    </submittedName>
</protein>
<dbReference type="Proteomes" id="UP000095280">
    <property type="component" value="Unplaced"/>
</dbReference>
<dbReference type="AlphaFoldDB" id="A0A1I8JRT4"/>
<organism evidence="2 3">
    <name type="scientific">Macrostomum lignano</name>
    <dbReference type="NCBI Taxonomy" id="282301"/>
    <lineage>
        <taxon>Eukaryota</taxon>
        <taxon>Metazoa</taxon>
        <taxon>Spiralia</taxon>
        <taxon>Lophotrochozoa</taxon>
        <taxon>Platyhelminthes</taxon>
        <taxon>Rhabditophora</taxon>
        <taxon>Macrostomorpha</taxon>
        <taxon>Macrostomida</taxon>
        <taxon>Macrostomidae</taxon>
        <taxon>Macrostomum</taxon>
    </lineage>
</organism>
<feature type="compositionally biased region" description="Low complexity" evidence="1">
    <location>
        <begin position="359"/>
        <end position="372"/>
    </location>
</feature>
<proteinExistence type="predicted"/>
<feature type="region of interest" description="Disordered" evidence="1">
    <location>
        <begin position="83"/>
        <end position="103"/>
    </location>
</feature>
<evidence type="ECO:0000313" key="2">
    <source>
        <dbReference type="Proteomes" id="UP000095280"/>
    </source>
</evidence>
<evidence type="ECO:0000313" key="3">
    <source>
        <dbReference type="WBParaSite" id="snap_masked-unitig_42364-processed-gene-0.1-mRNA-1"/>
    </source>
</evidence>
<feature type="compositionally biased region" description="Basic residues" evidence="1">
    <location>
        <begin position="434"/>
        <end position="452"/>
    </location>
</feature>
<evidence type="ECO:0000256" key="1">
    <source>
        <dbReference type="SAM" id="MobiDB-lite"/>
    </source>
</evidence>
<feature type="region of interest" description="Disordered" evidence="1">
    <location>
        <begin position="408"/>
        <end position="457"/>
    </location>
</feature>
<keyword evidence="2" id="KW-1185">Reference proteome</keyword>
<name>A0A1I8JRT4_9PLAT</name>
<accession>A0A1I8JRT4</accession>
<sequence length="835" mass="89299">MSPASLMALSAAATAGWGRRQFVPLPPTAAFWQTTLHRGSPAQQFQQQQLAAAAAAAAIILWSVRLWPCCSSLSTTPLPRCRAAGHWRPSESGRRRGASTVSVAGQGSAPLRLRRLRLRAAAVQNGFLLTGAQERGRSSAWKSHSTIISRPGLESAVLNGVPVRLRRPPSLAGRRVRLGEVRVQNFARPVGAPATGGSALGQRRRVHARSSESGISSSSLPFTITLAGWAAAVSAPSSSSSCSSSSSWASNPLGLTGRLDVHAVHGVAIGRVLRSRVELALRVLQQVVPEHVVPDRVQLATHAALVARECAGGRARCGPGLAPTLWEPNSHQLQVVGICGRSDEHCISGGTPALDDVESSASSPGSSAEATEVTSSWSEPAPVVLIFIRRPLLGEAATLPVAEAGDTEAAGAGSRGSERHHAGKCGIIRGGGRSGRRRKRQLQTKQPTRPRWRAPPLPSFFLVRSDRALPLESGQLDEQRVGQQAVVVSAQAAGVQAGRLEPVRTLACTPRMCLRMSPMPCGLEAEQPEQRNTRLLSDTVRVTATLNPQAGQALLLGGHLMGWIGRLRPARAPPSMVGVEVDRPPADEARRATRSGDDAAARCSESAMRPGRLLKRIGGCLAGLAEATPGASCYSRGGELRLLLLLPRHRRALLRFARQIEQESSQGRSRVSSSREFWLLSALFVKERGAEAKFVEALAAARWQPEQHLVRVVSISCEILAYGPHSRDAWRRPGCWAGGAVPGRAGRTCGRRGEMHLYATRFFRGICLTSCVLGVGAVFATRLSGAAAVAAVRSRWRKTASEKGQVITWRERERTATLALESVLPYLTFQLWSDS</sequence>